<dbReference type="STRING" id="1221500.ABE65_005485"/>
<evidence type="ECO:0000313" key="1">
    <source>
        <dbReference type="EMBL" id="ANC76288.1"/>
    </source>
</evidence>
<name>A0A160IJL6_9BACL</name>
<reference evidence="1 2" key="1">
    <citation type="submission" date="2016-04" db="EMBL/GenBank/DDBJ databases">
        <title>Complete genome sequence of Fictibacillus phosphorivorans G25-29, a strain toxic to nematodes.</title>
        <authorList>
            <person name="Zheng Z."/>
        </authorList>
    </citation>
    <scope>NUCLEOTIDE SEQUENCE [LARGE SCALE GENOMIC DNA]</scope>
    <source>
        <strain evidence="1 2">G25-29</strain>
    </source>
</reference>
<evidence type="ECO:0000313" key="2">
    <source>
        <dbReference type="Proteomes" id="UP000076623"/>
    </source>
</evidence>
<organism evidence="1 2">
    <name type="scientific">Fictibacillus phosphorivorans</name>
    <dbReference type="NCBI Taxonomy" id="1221500"/>
    <lineage>
        <taxon>Bacteria</taxon>
        <taxon>Bacillati</taxon>
        <taxon>Bacillota</taxon>
        <taxon>Bacilli</taxon>
        <taxon>Bacillales</taxon>
        <taxon>Fictibacillaceae</taxon>
        <taxon>Fictibacillus</taxon>
    </lineage>
</organism>
<dbReference type="KEGG" id="fpn:ABE65_005485"/>
<sequence length="124" mass="13890">MEFFRFSKESGTKINKFNSNFVMSRIVKTENPAHIGCVYLETEGVIGYHQAILPQLLLVVNGEAEVCGEDKVKHKIKAGEAVFWIKGEYHETTAKGDLTAIIIESESLEPVSLMKLNENIQGDF</sequence>
<dbReference type="InterPro" id="IPR011051">
    <property type="entry name" value="RmlC_Cupin_sf"/>
</dbReference>
<dbReference type="SUPFAM" id="SSF51182">
    <property type="entry name" value="RmlC-like cupins"/>
    <property type="match status" value="1"/>
</dbReference>
<proteinExistence type="predicted"/>
<gene>
    <name evidence="1" type="ORF">ABE65_005485</name>
</gene>
<protein>
    <submittedName>
        <fullName evidence="1">Cupin</fullName>
    </submittedName>
</protein>
<dbReference type="Proteomes" id="UP000076623">
    <property type="component" value="Chromosome"/>
</dbReference>
<accession>A0A160IJL6</accession>
<dbReference type="EMBL" id="CP015378">
    <property type="protein sequence ID" value="ANC76288.1"/>
    <property type="molecule type" value="Genomic_DNA"/>
</dbReference>
<dbReference type="InterPro" id="IPR014710">
    <property type="entry name" value="RmlC-like_jellyroll"/>
</dbReference>
<dbReference type="RefSeq" id="WP_066392195.1">
    <property type="nucleotide sequence ID" value="NZ_CP015378.1"/>
</dbReference>
<dbReference type="AlphaFoldDB" id="A0A160IJL6"/>
<dbReference type="Gene3D" id="2.60.120.10">
    <property type="entry name" value="Jelly Rolls"/>
    <property type="match status" value="1"/>
</dbReference>
<keyword evidence="2" id="KW-1185">Reference proteome</keyword>